<keyword evidence="2" id="KW-0732">Signal</keyword>
<sequence length="531" mass="58200">MKSFKTRTTGIASSALALLVVTAGCAGGGSDAGKPPAAASGASANNPPAAAAGASANKPQEAAKITIYANNGRQDSFPQGSQPERLAEVVGAIKDKTGVEAKVIFPPKGAQSDEKLNVLLSSGEDIDLFLAPNWTDFASRGAIQPINELLDKYGQHIKQAWSKDAWEGVTDKNGKIWGIPRTPSLAVSPVWVRADWLKKLNLSMPKTIDEYEAVLKAFKEKDPDGNGKDDTIALALELDPSKDVAMDRVRRAFAGAFTEPGSGDWLDPGDNKLKWPEQAPGYKDMIAKLADWYAKGYILKESFTNYDPTEVLKTNRVGSWGGWYSRMTIIAPKLGIPEMDYQVASELSGPKGKVQTLAAFSPQVYTISKKSKNPEAVIKFLDWIYADTSNFMTADLGIEGKDWKWADKNTGSYEVLVKDKTYIGELSFGLGVANESKIRTTSPLDQKHSELFAKIGHRLFQQQKADRQQHCLRQKGDRSKGADAWRFKQAAQRRTVQIYYGRPTARGVGQIYRGVEAGRARQAERRHDRAV</sequence>
<protein>
    <submittedName>
        <fullName evidence="3">Extracellular solute-binding protein</fullName>
    </submittedName>
</protein>
<dbReference type="Gene3D" id="3.40.190.10">
    <property type="entry name" value="Periplasmic binding protein-like II"/>
    <property type="match status" value="2"/>
</dbReference>
<feature type="chain" id="PRO_5038601303" evidence="2">
    <location>
        <begin position="27"/>
        <end position="531"/>
    </location>
</feature>
<dbReference type="AlphaFoldDB" id="A0A4Q9DWA4"/>
<feature type="signal peptide" evidence="2">
    <location>
        <begin position="1"/>
        <end position="26"/>
    </location>
</feature>
<dbReference type="PROSITE" id="PS51257">
    <property type="entry name" value="PROKAR_LIPOPROTEIN"/>
    <property type="match status" value="1"/>
</dbReference>
<evidence type="ECO:0000256" key="2">
    <source>
        <dbReference type="SAM" id="SignalP"/>
    </source>
</evidence>
<proteinExistence type="predicted"/>
<dbReference type="OrthoDB" id="2057339at2"/>
<evidence type="ECO:0000313" key="4">
    <source>
        <dbReference type="Proteomes" id="UP000293142"/>
    </source>
</evidence>
<accession>A0A4Q9DWA4</accession>
<evidence type="ECO:0000256" key="1">
    <source>
        <dbReference type="SAM" id="MobiDB-lite"/>
    </source>
</evidence>
<name>A0A4Q9DWA4_9BACL</name>
<keyword evidence="4" id="KW-1185">Reference proteome</keyword>
<gene>
    <name evidence="3" type="ORF">EYB31_05140</name>
</gene>
<dbReference type="Pfam" id="PF01547">
    <property type="entry name" value="SBP_bac_1"/>
    <property type="match status" value="1"/>
</dbReference>
<dbReference type="PANTHER" id="PTHR43649:SF17">
    <property type="entry name" value="ABC TRANSPORTER SOLUTE BINDING PROTEIN-SUGAR TRANSPORT"/>
    <property type="match status" value="1"/>
</dbReference>
<reference evidence="3 4" key="1">
    <citation type="submission" date="2019-02" db="EMBL/GenBank/DDBJ databases">
        <title>Paenibacillus sp. nov., isolated from surface-sterilized tissue of Thalictrum simplex L.</title>
        <authorList>
            <person name="Tuo L."/>
        </authorList>
    </citation>
    <scope>NUCLEOTIDE SEQUENCE [LARGE SCALE GENOMIC DNA]</scope>
    <source>
        <strain evidence="3 4">N2SHLJ1</strain>
    </source>
</reference>
<feature type="compositionally biased region" description="Low complexity" evidence="1">
    <location>
        <begin position="32"/>
        <end position="57"/>
    </location>
</feature>
<dbReference type="PANTHER" id="PTHR43649">
    <property type="entry name" value="ARABINOSE-BINDING PROTEIN-RELATED"/>
    <property type="match status" value="1"/>
</dbReference>
<dbReference type="EMBL" id="SIRE01000004">
    <property type="protein sequence ID" value="TBL80615.1"/>
    <property type="molecule type" value="Genomic_DNA"/>
</dbReference>
<dbReference type="InterPro" id="IPR006059">
    <property type="entry name" value="SBP"/>
</dbReference>
<dbReference type="SUPFAM" id="SSF53850">
    <property type="entry name" value="Periplasmic binding protein-like II"/>
    <property type="match status" value="1"/>
</dbReference>
<dbReference type="InterPro" id="IPR050490">
    <property type="entry name" value="Bact_solute-bd_prot1"/>
</dbReference>
<evidence type="ECO:0000313" key="3">
    <source>
        <dbReference type="EMBL" id="TBL80615.1"/>
    </source>
</evidence>
<dbReference type="Proteomes" id="UP000293142">
    <property type="component" value="Unassembled WGS sequence"/>
</dbReference>
<comment type="caution">
    <text evidence="3">The sequence shown here is derived from an EMBL/GenBank/DDBJ whole genome shotgun (WGS) entry which is preliminary data.</text>
</comment>
<feature type="region of interest" description="Disordered" evidence="1">
    <location>
        <begin position="30"/>
        <end position="57"/>
    </location>
</feature>
<organism evidence="3 4">
    <name type="scientific">Paenibacillus thalictri</name>
    <dbReference type="NCBI Taxonomy" id="2527873"/>
    <lineage>
        <taxon>Bacteria</taxon>
        <taxon>Bacillati</taxon>
        <taxon>Bacillota</taxon>
        <taxon>Bacilli</taxon>
        <taxon>Bacillales</taxon>
        <taxon>Paenibacillaceae</taxon>
        <taxon>Paenibacillus</taxon>
    </lineage>
</organism>
<dbReference type="RefSeq" id="WP_131012216.1">
    <property type="nucleotide sequence ID" value="NZ_SIRE01000004.1"/>
</dbReference>